<evidence type="ECO:0000256" key="1">
    <source>
        <dbReference type="SAM" id="MobiDB-lite"/>
    </source>
</evidence>
<dbReference type="EMBL" id="CP036532">
    <property type="protein sequence ID" value="QBK30779.1"/>
    <property type="molecule type" value="Genomic_DNA"/>
</dbReference>
<dbReference type="Proteomes" id="UP000293719">
    <property type="component" value="Chromosome"/>
</dbReference>
<dbReference type="SUPFAM" id="SSF46785">
    <property type="entry name" value="Winged helix' DNA-binding domain"/>
    <property type="match status" value="1"/>
</dbReference>
<dbReference type="KEGG" id="rpod:E0E05_09345"/>
<organism evidence="2 3">
    <name type="scientific">Roseitalea porphyridii</name>
    <dbReference type="NCBI Taxonomy" id="1852022"/>
    <lineage>
        <taxon>Bacteria</taxon>
        <taxon>Pseudomonadati</taxon>
        <taxon>Pseudomonadota</taxon>
        <taxon>Alphaproteobacteria</taxon>
        <taxon>Hyphomicrobiales</taxon>
        <taxon>Ahrensiaceae</taxon>
        <taxon>Roseitalea</taxon>
    </lineage>
</organism>
<dbReference type="OrthoDB" id="6058756at2"/>
<dbReference type="InterPro" id="IPR036390">
    <property type="entry name" value="WH_DNA-bd_sf"/>
</dbReference>
<dbReference type="AlphaFoldDB" id="A0A4P6V282"/>
<name>A0A4P6V282_9HYPH</name>
<accession>A0A4P6V282</accession>
<evidence type="ECO:0008006" key="4">
    <source>
        <dbReference type="Google" id="ProtNLM"/>
    </source>
</evidence>
<reference evidence="2 3" key="1">
    <citation type="journal article" date="2017" name="Int. J. Syst. Evol. Microbiol.">
        <title>Roseitalea porphyridii gen. nov., sp. nov., isolated from a red alga, and reclassification of Hoeflea suaedae Chung et al. 2013 as Pseudohoeflea suaedae gen. nov., comb. nov.</title>
        <authorList>
            <person name="Hyeon J.W."/>
            <person name="Jeong S.E."/>
            <person name="Baek K."/>
            <person name="Jeon C.O."/>
        </authorList>
    </citation>
    <scope>NUCLEOTIDE SEQUENCE [LARGE SCALE GENOMIC DNA]</scope>
    <source>
        <strain evidence="2 3">MA7-20</strain>
    </source>
</reference>
<evidence type="ECO:0000313" key="2">
    <source>
        <dbReference type="EMBL" id="QBK30779.1"/>
    </source>
</evidence>
<gene>
    <name evidence="2" type="ORF">E0E05_09345</name>
</gene>
<feature type="region of interest" description="Disordered" evidence="1">
    <location>
        <begin position="124"/>
        <end position="168"/>
    </location>
</feature>
<sequence>MSKRAGNKKRRGTRFVMLEDWFLRTEAWRSLSPVARAAYVEFADRFNGSNNGHLAMAVRSLADAINVGKSTAERALAELLERGFIEVTQASSFNVKTRLATEYRLTAHFCNRTNQPASKRFREWTAQKKTQSRLRDRTVPSQGPSPENPTKIPAHSPVSGTETRRFGT</sequence>
<protein>
    <recommendedName>
        <fullName evidence="4">Helix-turn-helix domain-containing protein</fullName>
    </recommendedName>
</protein>
<dbReference type="RefSeq" id="WP_131616463.1">
    <property type="nucleotide sequence ID" value="NZ_CP036532.1"/>
</dbReference>
<evidence type="ECO:0000313" key="3">
    <source>
        <dbReference type="Proteomes" id="UP000293719"/>
    </source>
</evidence>
<proteinExistence type="predicted"/>
<keyword evidence="3" id="KW-1185">Reference proteome</keyword>
<dbReference type="GeneID" id="90767499"/>